<gene>
    <name evidence="11" type="primary">asnB</name>
    <name evidence="11" type="ORF">IOE58_09125</name>
</gene>
<dbReference type="Pfam" id="PF13537">
    <property type="entry name" value="GATase_7"/>
    <property type="match status" value="1"/>
</dbReference>
<dbReference type="EMBL" id="JADEYR010000009">
    <property type="protein sequence ID" value="MBE9404339.1"/>
    <property type="molecule type" value="Genomic_DNA"/>
</dbReference>
<dbReference type="Gene3D" id="3.40.50.620">
    <property type="entry name" value="HUPs"/>
    <property type="match status" value="1"/>
</dbReference>
<proteinExistence type="inferred from homology"/>
<evidence type="ECO:0000256" key="2">
    <source>
        <dbReference type="ARBA" id="ARBA00005752"/>
    </source>
</evidence>
<keyword evidence="6" id="KW-0061">Asparagine biosynthesis</keyword>
<dbReference type="InterPro" id="IPR051786">
    <property type="entry name" value="ASN_synthetase/amidase"/>
</dbReference>
<name>A0ABR9W1N1_9MICO</name>
<keyword evidence="5" id="KW-0067">ATP-binding</keyword>
<feature type="region of interest" description="Disordered" evidence="9">
    <location>
        <begin position="639"/>
        <end position="663"/>
    </location>
</feature>
<keyword evidence="6" id="KW-0028">Amino-acid biosynthesis</keyword>
<dbReference type="CDD" id="cd01991">
    <property type="entry name" value="Asn_synthase_B_C"/>
    <property type="match status" value="1"/>
</dbReference>
<dbReference type="RefSeq" id="WP_193866087.1">
    <property type="nucleotide sequence ID" value="NZ_JADEYR010000009.1"/>
</dbReference>
<evidence type="ECO:0000259" key="10">
    <source>
        <dbReference type="PROSITE" id="PS51278"/>
    </source>
</evidence>
<evidence type="ECO:0000313" key="11">
    <source>
        <dbReference type="EMBL" id="MBE9404339.1"/>
    </source>
</evidence>
<comment type="pathway">
    <text evidence="1">Amino-acid biosynthesis; L-asparagine biosynthesis; L-asparagine from L-aspartate (L-Gln route): step 1/1.</text>
</comment>
<dbReference type="NCBIfam" id="TIGR01536">
    <property type="entry name" value="asn_synth_AEB"/>
    <property type="match status" value="1"/>
</dbReference>
<dbReference type="Proteomes" id="UP000644727">
    <property type="component" value="Unassembled WGS sequence"/>
</dbReference>
<keyword evidence="11" id="KW-0436">Ligase</keyword>
<dbReference type="GO" id="GO:0004066">
    <property type="term" value="F:asparagine synthase (glutamine-hydrolyzing) activity"/>
    <property type="evidence" value="ECO:0007669"/>
    <property type="project" value="UniProtKB-EC"/>
</dbReference>
<keyword evidence="4" id="KW-0547">Nucleotide-binding</keyword>
<evidence type="ECO:0000256" key="1">
    <source>
        <dbReference type="ARBA" id="ARBA00005187"/>
    </source>
</evidence>
<dbReference type="InterPro" id="IPR001962">
    <property type="entry name" value="Asn_synthase"/>
</dbReference>
<evidence type="ECO:0000256" key="8">
    <source>
        <dbReference type="ARBA" id="ARBA00048741"/>
    </source>
</evidence>
<dbReference type="SUPFAM" id="SSF52402">
    <property type="entry name" value="Adenine nucleotide alpha hydrolases-like"/>
    <property type="match status" value="1"/>
</dbReference>
<evidence type="ECO:0000256" key="7">
    <source>
        <dbReference type="ARBA" id="ARBA00022962"/>
    </source>
</evidence>
<feature type="compositionally biased region" description="Basic and acidic residues" evidence="9">
    <location>
        <begin position="654"/>
        <end position="663"/>
    </location>
</feature>
<keyword evidence="7" id="KW-0315">Glutamine amidotransferase</keyword>
<accession>A0ABR9W1N1</accession>
<dbReference type="InterPro" id="IPR033738">
    <property type="entry name" value="AsnB_N"/>
</dbReference>
<evidence type="ECO:0000256" key="6">
    <source>
        <dbReference type="ARBA" id="ARBA00022888"/>
    </source>
</evidence>
<dbReference type="Gene3D" id="3.60.20.10">
    <property type="entry name" value="Glutamine Phosphoribosylpyrophosphate, subunit 1, domain 1"/>
    <property type="match status" value="1"/>
</dbReference>
<reference evidence="11 12" key="1">
    <citation type="submission" date="2020-10" db="EMBL/GenBank/DDBJ databases">
        <title>Draft genome and description of Brachybacterium epidermidis sp nov.</title>
        <authorList>
            <person name="Boxberger M."/>
            <person name="La Scola B."/>
        </authorList>
    </citation>
    <scope>NUCLEOTIDE SEQUENCE [LARGE SCALE GENOMIC DNA]</scope>
    <source>
        <strain evidence="11 12">Marseille-Q2903</strain>
    </source>
</reference>
<dbReference type="Pfam" id="PF00733">
    <property type="entry name" value="Asn_synthase"/>
    <property type="match status" value="1"/>
</dbReference>
<dbReference type="InterPro" id="IPR014729">
    <property type="entry name" value="Rossmann-like_a/b/a_fold"/>
</dbReference>
<evidence type="ECO:0000256" key="3">
    <source>
        <dbReference type="ARBA" id="ARBA00012737"/>
    </source>
</evidence>
<dbReference type="PANTHER" id="PTHR43284:SF1">
    <property type="entry name" value="ASPARAGINE SYNTHETASE"/>
    <property type="match status" value="1"/>
</dbReference>
<keyword evidence="12" id="KW-1185">Reference proteome</keyword>
<dbReference type="SUPFAM" id="SSF144010">
    <property type="entry name" value="CofE-like"/>
    <property type="match status" value="1"/>
</dbReference>
<evidence type="ECO:0000256" key="9">
    <source>
        <dbReference type="SAM" id="MobiDB-lite"/>
    </source>
</evidence>
<feature type="domain" description="Glutamine amidotransferase type-2" evidence="10">
    <location>
        <begin position="2"/>
        <end position="213"/>
    </location>
</feature>
<sequence>MCGISGSYGFGADTEDIARRMNACLAHRGPDGEGLFLSGSAGLAHRRLAIIDRESGDQPMTTADGRHTIVYNGEVYNYLELRAELEATGRTFATDSDTEVLLQAHAAWGSDSYDRFNGMFAFAIHDAETDTLTIARDHFGIKPLYYWHDETTGRVLFSSEIRALLAAGVFEAAPDDRAVYRYLKFRAHDDDEQTFFAGVKRLMAGQMLVIDADGVRTESFTRLQDELREIASRPGRPYSEQVVDEYRERFMESVRLRLQSEVPVGTSLSGGLDSSAVAAVIAKHLREQPEDGDFAAVGSRQNTFSAVFPNSSNDEERYVDALLADYQGQITAHKIHPDSREFLEDLQDFVRTQEEPIISSGPYAQYAVMREASKHVTVLLDGQGADEMMAGYNPYFYVYLRQLRRQKRFKELASEVVGSRDILRKLARTKYSGRTSVPIEALLNSGFVAAHAGEKVTSVQDDLKERLLQDTFRSSLPSLLRYEDRNTMRFSIEGRVPFVDKELLKFLFSLDESAIIHDGWNKRILRESMFGILPDMISKRRNKIGFTTPESEWFRKNAAALREIFASATFASRPYFESRSVLALFDDYMAHPDKHGTLMFWRLLNVELWMRAFFDQHPASRAGDEDEAPGVGAGDIAAAAGAASQEDPAGTPKSDYDPNPDKQLDLVSEVDGHTWRRFPLQTGLIARGDDLEDLVRGHVERFAAGLPEDALPAGRPWYFVISEKIVAISQGRSWFTWEIAPRRSATVLSRFVSRTPAGIGLGDPTTMELAIREVGLPRVVAASAVGAAGKVIGKRGLFYRVVGSNVRAIDGPTVYSAFPSNVSAKLPPKDPDGVSARLSAAIRAADIPAALRDSFAGTVVMDANDIGRNVLGSDASVPAERLEATFADNPLGQGRQRTPLAILVDLGDPGTVAAR</sequence>
<dbReference type="PROSITE" id="PS51278">
    <property type="entry name" value="GATASE_TYPE_2"/>
    <property type="match status" value="1"/>
</dbReference>
<comment type="similarity">
    <text evidence="2">Belongs to the asparagine synthetase family.</text>
</comment>
<evidence type="ECO:0000256" key="5">
    <source>
        <dbReference type="ARBA" id="ARBA00022840"/>
    </source>
</evidence>
<dbReference type="InterPro" id="IPR006426">
    <property type="entry name" value="Asn_synth_AEB"/>
</dbReference>
<dbReference type="PANTHER" id="PTHR43284">
    <property type="entry name" value="ASPARAGINE SYNTHETASE (GLUTAMINE-HYDROLYZING)"/>
    <property type="match status" value="1"/>
</dbReference>
<dbReference type="CDD" id="cd00712">
    <property type="entry name" value="AsnB"/>
    <property type="match status" value="1"/>
</dbReference>
<dbReference type="InterPro" id="IPR017932">
    <property type="entry name" value="GATase_2_dom"/>
</dbReference>
<comment type="caution">
    <text evidence="11">The sequence shown here is derived from an EMBL/GenBank/DDBJ whole genome shotgun (WGS) entry which is preliminary data.</text>
</comment>
<dbReference type="SUPFAM" id="SSF56235">
    <property type="entry name" value="N-terminal nucleophile aminohydrolases (Ntn hydrolases)"/>
    <property type="match status" value="1"/>
</dbReference>
<dbReference type="EC" id="6.3.5.4" evidence="3"/>
<evidence type="ECO:0000256" key="4">
    <source>
        <dbReference type="ARBA" id="ARBA00022741"/>
    </source>
</evidence>
<organism evidence="11 12">
    <name type="scientific">Brachybacterium epidermidis</name>
    <dbReference type="NCBI Taxonomy" id="2781983"/>
    <lineage>
        <taxon>Bacteria</taxon>
        <taxon>Bacillati</taxon>
        <taxon>Actinomycetota</taxon>
        <taxon>Actinomycetes</taxon>
        <taxon>Micrococcales</taxon>
        <taxon>Dermabacteraceae</taxon>
        <taxon>Brachybacterium</taxon>
    </lineage>
</organism>
<comment type="catalytic activity">
    <reaction evidence="8">
        <text>L-aspartate + L-glutamine + ATP + H2O = L-asparagine + L-glutamate + AMP + diphosphate + H(+)</text>
        <dbReference type="Rhea" id="RHEA:12228"/>
        <dbReference type="ChEBI" id="CHEBI:15377"/>
        <dbReference type="ChEBI" id="CHEBI:15378"/>
        <dbReference type="ChEBI" id="CHEBI:29985"/>
        <dbReference type="ChEBI" id="CHEBI:29991"/>
        <dbReference type="ChEBI" id="CHEBI:30616"/>
        <dbReference type="ChEBI" id="CHEBI:33019"/>
        <dbReference type="ChEBI" id="CHEBI:58048"/>
        <dbReference type="ChEBI" id="CHEBI:58359"/>
        <dbReference type="ChEBI" id="CHEBI:456215"/>
        <dbReference type="EC" id="6.3.5.4"/>
    </reaction>
</comment>
<evidence type="ECO:0000313" key="12">
    <source>
        <dbReference type="Proteomes" id="UP000644727"/>
    </source>
</evidence>
<dbReference type="InterPro" id="IPR029055">
    <property type="entry name" value="Ntn_hydrolases_N"/>
</dbReference>
<protein>
    <recommendedName>
        <fullName evidence="3">asparagine synthase (glutamine-hydrolyzing)</fullName>
        <ecNumber evidence="3">6.3.5.4</ecNumber>
    </recommendedName>
</protein>